<reference evidence="2" key="1">
    <citation type="submission" date="2015-09" db="EMBL/GenBank/DDBJ databases">
        <authorList>
            <person name="Jackson K.R."/>
            <person name="Lunt B.L."/>
            <person name="Fisher J.N.B."/>
            <person name="Gardner A.V."/>
            <person name="Bailey M.E."/>
            <person name="Deus L.M."/>
            <person name="Earl A.S."/>
            <person name="Gibby P.D."/>
            <person name="Hartmann K.A."/>
            <person name="Liu J.E."/>
            <person name="Manci A.M."/>
            <person name="Nielsen D.A."/>
            <person name="Solomon M.B."/>
            <person name="Breakwell D.P."/>
            <person name="Burnett S.H."/>
            <person name="Grose J.H."/>
        </authorList>
    </citation>
    <scope>NUCLEOTIDE SEQUENCE</scope>
    <source>
        <strain evidence="2">7805</strain>
    </source>
</reference>
<accession>A0A1J1JBS3</accession>
<name>A0A1J1JBS3_PLAAG</name>
<organism evidence="2">
    <name type="scientific">Planktothrix agardhii</name>
    <name type="common">Oscillatoria agardhii</name>
    <dbReference type="NCBI Taxonomy" id="1160"/>
    <lineage>
        <taxon>Bacteria</taxon>
        <taxon>Bacillati</taxon>
        <taxon>Cyanobacteriota</taxon>
        <taxon>Cyanophyceae</taxon>
        <taxon>Oscillatoriophycideae</taxon>
        <taxon>Oscillatoriales</taxon>
        <taxon>Microcoleaceae</taxon>
        <taxon>Planktothrix</taxon>
    </lineage>
</organism>
<dbReference type="AlphaFoldDB" id="A0A1J1JBS3"/>
<evidence type="ECO:0000256" key="1">
    <source>
        <dbReference type="SAM" id="Phobius"/>
    </source>
</evidence>
<keyword evidence="1" id="KW-0812">Transmembrane</keyword>
<sequence length="46" mass="5226">MLIDQMINFNGFHLQFIGGMFILYTGAKKSFSDRSVNDVQTVKSLL</sequence>
<protein>
    <submittedName>
        <fullName evidence="2">Uncharacterized protein</fullName>
    </submittedName>
</protein>
<gene>
    <name evidence="2" type="ORF">PLAM_0218</name>
</gene>
<evidence type="ECO:0000313" key="2">
    <source>
        <dbReference type="EMBL" id="CUM58185.1"/>
    </source>
</evidence>
<keyword evidence="1" id="KW-0472">Membrane</keyword>
<dbReference type="EMBL" id="LO018304">
    <property type="protein sequence ID" value="CUM58185.1"/>
    <property type="molecule type" value="Genomic_DNA"/>
</dbReference>
<keyword evidence="1" id="KW-1133">Transmembrane helix</keyword>
<feature type="transmembrane region" description="Helical" evidence="1">
    <location>
        <begin position="6"/>
        <end position="24"/>
    </location>
</feature>
<proteinExistence type="predicted"/>